<evidence type="ECO:0000256" key="3">
    <source>
        <dbReference type="ARBA" id="ARBA00022574"/>
    </source>
</evidence>
<keyword evidence="3" id="KW-0853">WD repeat</keyword>
<dbReference type="GO" id="GO:0045503">
    <property type="term" value="F:dynein light chain binding"/>
    <property type="evidence" value="ECO:0007669"/>
    <property type="project" value="TreeGrafter"/>
</dbReference>
<comment type="subcellular location">
    <subcellularLocation>
        <location evidence="1">Cytoplasm</location>
    </subcellularLocation>
</comment>
<protein>
    <submittedName>
        <fullName evidence="5">WD repeat domain 63</fullName>
    </submittedName>
</protein>
<keyword evidence="4" id="KW-0677">Repeat</keyword>
<dbReference type="InterPro" id="IPR036322">
    <property type="entry name" value="WD40_repeat_dom_sf"/>
</dbReference>
<dbReference type="Proteomes" id="UP000694388">
    <property type="component" value="Unplaced"/>
</dbReference>
<dbReference type="GO" id="GO:0060294">
    <property type="term" value="P:cilium movement involved in cell motility"/>
    <property type="evidence" value="ECO:0007669"/>
    <property type="project" value="TreeGrafter"/>
</dbReference>
<dbReference type="AlphaFoldDB" id="A0A8C4X001"/>
<name>A0A8C4X001_EPTBU</name>
<evidence type="ECO:0000256" key="4">
    <source>
        <dbReference type="ARBA" id="ARBA00022737"/>
    </source>
</evidence>
<dbReference type="GO" id="GO:0045504">
    <property type="term" value="F:dynein heavy chain binding"/>
    <property type="evidence" value="ECO:0007669"/>
    <property type="project" value="TreeGrafter"/>
</dbReference>
<keyword evidence="2" id="KW-0963">Cytoplasm</keyword>
<sequence length="785" mass="88651">MLAKHKKGSKVKRTSLAKDENIAVATFFPVFLTTKTQELLHCCVGEDVSAENPLKLLQKDDIISDMKTRAGVSDFHPAKHIILDYPEEELLLVYDNNFQYGQNFFLVTTQEAKEKLLNSKKEVAGLEKQDIEVDDEEELTHFEYHTPEPQPWFSLGSEMEIEELTQIVSQQKLVVRATRAMKFFGKPISFSDLDPTDPRAGVVNCAPYEDATHTLSRLQMDCAVQASPVLNNNYSQTAWRYPRNAHTQYCPRMLTETERTTIQKSHEFIEFLTSRARRMVLALQQNYIVDVFSDEWVALPGKEELVERRSDDQLKEIQSFIDPTFSKDESITCIHWHPTLHDVVVLSIMEPLPFDEHVKQTTQSVPSRLLVWQFSDPAQPKVLLESVAGTYCFEFCPSDQNLIAGGCRNGQIVLWDITSHTHRLMKQKTEKVKDSIAATETGLKEVCKPPSEKQCAASSTESGHHMSVTDVHWLPGYYKLSCFGVPLMNKTKLCLQLLSCSVDGTILFWDIRPAKSAEPLERRRLSEKGGVKTRRLKYLDLKCHPLFKVSVPSLSGGSDCSLTCLSLHIDTEKSSQAKEARKVLDNVDYADLQQPPLCNAKILDDIVTNIFVGTKDGEVVSTSWRLQKDSGGKFTSSKPHFVIPTHHGSIVTMERSPFCCDLLLCVGGDSFSLWKEGVQDGALQVSRCETHLYTSGCWSPSRPAIFFLGRSDGMLEVWDLLEEPTPIKFHNVTSSAVTNIRVQSEYSHVFLFSVLTFSASTSIADLHTSYPTQIMQNHLPSTQYY</sequence>
<accession>A0A8C4X001</accession>
<proteinExistence type="predicted"/>
<dbReference type="Gene3D" id="2.130.10.10">
    <property type="entry name" value="YVTN repeat-like/Quinoprotein amine dehydrogenase"/>
    <property type="match status" value="2"/>
</dbReference>
<dbReference type="SMART" id="SM00320">
    <property type="entry name" value="WD40"/>
    <property type="match status" value="4"/>
</dbReference>
<evidence type="ECO:0000256" key="1">
    <source>
        <dbReference type="ARBA" id="ARBA00004496"/>
    </source>
</evidence>
<dbReference type="GO" id="GO:0036159">
    <property type="term" value="P:inner dynein arm assembly"/>
    <property type="evidence" value="ECO:0007669"/>
    <property type="project" value="TreeGrafter"/>
</dbReference>
<evidence type="ECO:0000313" key="6">
    <source>
        <dbReference type="Proteomes" id="UP000694388"/>
    </source>
</evidence>
<dbReference type="GO" id="GO:0036156">
    <property type="term" value="C:inner dynein arm"/>
    <property type="evidence" value="ECO:0007669"/>
    <property type="project" value="TreeGrafter"/>
</dbReference>
<dbReference type="SUPFAM" id="SSF50978">
    <property type="entry name" value="WD40 repeat-like"/>
    <property type="match status" value="1"/>
</dbReference>
<dbReference type="InterPro" id="IPR001680">
    <property type="entry name" value="WD40_rpt"/>
</dbReference>
<dbReference type="GeneTree" id="ENSGT00940000156924"/>
<dbReference type="PANTHER" id="PTHR12442">
    <property type="entry name" value="DYNEIN INTERMEDIATE CHAIN"/>
    <property type="match status" value="1"/>
</dbReference>
<dbReference type="InterPro" id="IPR050687">
    <property type="entry name" value="Dynein_IC"/>
</dbReference>
<evidence type="ECO:0000313" key="5">
    <source>
        <dbReference type="Ensembl" id="ENSEBUP00000022686.1"/>
    </source>
</evidence>
<dbReference type="PANTHER" id="PTHR12442:SF5">
    <property type="entry name" value="DYNEIN AXONEMAL INTERMEDIATE CHAIN 3"/>
    <property type="match status" value="1"/>
</dbReference>
<dbReference type="Ensembl" id="ENSEBUT00000023260.1">
    <property type="protein sequence ID" value="ENSEBUP00000022686.1"/>
    <property type="gene ID" value="ENSEBUG00000013978.1"/>
</dbReference>
<dbReference type="InterPro" id="IPR015943">
    <property type="entry name" value="WD40/YVTN_repeat-like_dom_sf"/>
</dbReference>
<evidence type="ECO:0000256" key="2">
    <source>
        <dbReference type="ARBA" id="ARBA00022490"/>
    </source>
</evidence>
<organism evidence="5 6">
    <name type="scientific">Eptatretus burgeri</name>
    <name type="common">Inshore hagfish</name>
    <dbReference type="NCBI Taxonomy" id="7764"/>
    <lineage>
        <taxon>Eukaryota</taxon>
        <taxon>Metazoa</taxon>
        <taxon>Chordata</taxon>
        <taxon>Craniata</taxon>
        <taxon>Vertebrata</taxon>
        <taxon>Cyclostomata</taxon>
        <taxon>Myxini</taxon>
        <taxon>Myxiniformes</taxon>
        <taxon>Myxinidae</taxon>
        <taxon>Eptatretinae</taxon>
        <taxon>Eptatretus</taxon>
    </lineage>
</organism>
<keyword evidence="6" id="KW-1185">Reference proteome</keyword>
<dbReference type="Ensembl" id="ENSEBUT00000023363.1">
    <property type="protein sequence ID" value="ENSEBUP00000022787.1"/>
    <property type="gene ID" value="ENSEBUG00000013978.1"/>
</dbReference>
<reference evidence="5" key="1">
    <citation type="submission" date="2025-05" db="UniProtKB">
        <authorList>
            <consortium name="Ensembl"/>
        </authorList>
    </citation>
    <scope>IDENTIFICATION</scope>
</reference>